<reference evidence="1 2" key="1">
    <citation type="journal article" date="2012" name="PLoS Pathog.">
        <title>Diverse lifestyles and strategies of plant pathogenesis encoded in the genomes of eighteen Dothideomycetes fungi.</title>
        <authorList>
            <person name="Ohm R.A."/>
            <person name="Feau N."/>
            <person name="Henrissat B."/>
            <person name="Schoch C.L."/>
            <person name="Horwitz B.A."/>
            <person name="Barry K.W."/>
            <person name="Condon B.J."/>
            <person name="Copeland A.C."/>
            <person name="Dhillon B."/>
            <person name="Glaser F."/>
            <person name="Hesse C.N."/>
            <person name="Kosti I."/>
            <person name="LaButti K."/>
            <person name="Lindquist E.A."/>
            <person name="Lucas S."/>
            <person name="Salamov A.A."/>
            <person name="Bradshaw R.E."/>
            <person name="Ciuffetti L."/>
            <person name="Hamelin R.C."/>
            <person name="Kema G.H.J."/>
            <person name="Lawrence C."/>
            <person name="Scott J.A."/>
            <person name="Spatafora J.W."/>
            <person name="Turgeon B.G."/>
            <person name="de Wit P.J.G.M."/>
            <person name="Zhong S."/>
            <person name="Goodwin S.B."/>
            <person name="Grigoriev I.V."/>
        </authorList>
    </citation>
    <scope>NUCLEOTIDE SEQUENCE [LARGE SCALE GENOMIC DNA]</scope>
    <source>
        <strain evidence="2">C5 / ATCC 48332 / race O</strain>
    </source>
</reference>
<dbReference type="AlphaFoldDB" id="M2UBN0"/>
<protein>
    <submittedName>
        <fullName evidence="1">Uncharacterized protein</fullName>
    </submittedName>
</protein>
<dbReference type="HOGENOM" id="CLU_1547399_0_0_1"/>
<dbReference type="Proteomes" id="UP000016936">
    <property type="component" value="Unassembled WGS sequence"/>
</dbReference>
<evidence type="ECO:0000313" key="2">
    <source>
        <dbReference type="Proteomes" id="UP000016936"/>
    </source>
</evidence>
<dbReference type="EMBL" id="KB445570">
    <property type="protein sequence ID" value="EMD95969.1"/>
    <property type="molecule type" value="Genomic_DNA"/>
</dbReference>
<accession>M2UBN0</accession>
<keyword evidence="2" id="KW-1185">Reference proteome</keyword>
<evidence type="ECO:0000313" key="1">
    <source>
        <dbReference type="EMBL" id="EMD95969.1"/>
    </source>
</evidence>
<proteinExistence type="predicted"/>
<reference evidence="2" key="2">
    <citation type="journal article" date="2013" name="PLoS Genet.">
        <title>Comparative genome structure, secondary metabolite, and effector coding capacity across Cochliobolus pathogens.</title>
        <authorList>
            <person name="Condon B.J."/>
            <person name="Leng Y."/>
            <person name="Wu D."/>
            <person name="Bushley K.E."/>
            <person name="Ohm R.A."/>
            <person name="Otillar R."/>
            <person name="Martin J."/>
            <person name="Schackwitz W."/>
            <person name="Grimwood J."/>
            <person name="MohdZainudin N."/>
            <person name="Xue C."/>
            <person name="Wang R."/>
            <person name="Manning V.A."/>
            <person name="Dhillon B."/>
            <person name="Tu Z.J."/>
            <person name="Steffenson B.J."/>
            <person name="Salamov A."/>
            <person name="Sun H."/>
            <person name="Lowry S."/>
            <person name="LaButti K."/>
            <person name="Han J."/>
            <person name="Copeland A."/>
            <person name="Lindquist E."/>
            <person name="Barry K."/>
            <person name="Schmutz J."/>
            <person name="Baker S.E."/>
            <person name="Ciuffetti L.M."/>
            <person name="Grigoriev I.V."/>
            <person name="Zhong S."/>
            <person name="Turgeon B.G."/>
        </authorList>
    </citation>
    <scope>NUCLEOTIDE SEQUENCE [LARGE SCALE GENOMIC DNA]</scope>
    <source>
        <strain evidence="2">C5 / ATCC 48332 / race O</strain>
    </source>
</reference>
<organism evidence="1 2">
    <name type="scientific">Cochliobolus heterostrophus (strain C5 / ATCC 48332 / race O)</name>
    <name type="common">Southern corn leaf blight fungus</name>
    <name type="synonym">Bipolaris maydis</name>
    <dbReference type="NCBI Taxonomy" id="701091"/>
    <lineage>
        <taxon>Eukaryota</taxon>
        <taxon>Fungi</taxon>
        <taxon>Dikarya</taxon>
        <taxon>Ascomycota</taxon>
        <taxon>Pezizomycotina</taxon>
        <taxon>Dothideomycetes</taxon>
        <taxon>Pleosporomycetidae</taxon>
        <taxon>Pleosporales</taxon>
        <taxon>Pleosporineae</taxon>
        <taxon>Pleosporaceae</taxon>
        <taxon>Bipolaris</taxon>
    </lineage>
</organism>
<sequence length="173" mass="18731">MSELCLALAASQSTTTKKSLRPRNLSRDSQCLWTGASSVVVGASPACCHTGRDSSSSSIVVLGSQSSAICILLNPTGISSGNSSTTQPHTHKTRFDSLGIVCNLLPHCHVVHIHAIWRTVPIHCPTSPTELCRTGDHRLYYIRECVNIHKTLCRPNKPHNVYCADAKSNKPFA</sequence>
<name>M2UBN0_COCH5</name>
<gene>
    <name evidence="1" type="ORF">COCHEDRAFT_1152062</name>
</gene>